<protein>
    <submittedName>
        <fullName evidence="2">Uncharacterized protein</fullName>
    </submittedName>
</protein>
<dbReference type="HOGENOM" id="CLU_767500_0_0_1"/>
<dbReference type="EMBL" id="CAFZ01000119">
    <property type="protein sequence ID" value="CCA71425.1"/>
    <property type="molecule type" value="Genomic_DNA"/>
</dbReference>
<gene>
    <name evidence="2" type="ORF">PIIN_05364</name>
</gene>
<dbReference type="SUPFAM" id="SSF81383">
    <property type="entry name" value="F-box domain"/>
    <property type="match status" value="1"/>
</dbReference>
<organism evidence="2 3">
    <name type="scientific">Serendipita indica (strain DSM 11827)</name>
    <name type="common">Root endophyte fungus</name>
    <name type="synonym">Piriformospora indica</name>
    <dbReference type="NCBI Taxonomy" id="1109443"/>
    <lineage>
        <taxon>Eukaryota</taxon>
        <taxon>Fungi</taxon>
        <taxon>Dikarya</taxon>
        <taxon>Basidiomycota</taxon>
        <taxon>Agaricomycotina</taxon>
        <taxon>Agaricomycetes</taxon>
        <taxon>Sebacinales</taxon>
        <taxon>Serendipitaceae</taxon>
        <taxon>Serendipita</taxon>
    </lineage>
</organism>
<keyword evidence="3" id="KW-1185">Reference proteome</keyword>
<dbReference type="AlphaFoldDB" id="G4TJD2"/>
<dbReference type="InterPro" id="IPR036047">
    <property type="entry name" value="F-box-like_dom_sf"/>
</dbReference>
<accession>G4TJD2</accession>
<feature type="region of interest" description="Disordered" evidence="1">
    <location>
        <begin position="1"/>
        <end position="20"/>
    </location>
</feature>
<dbReference type="OrthoDB" id="3357519at2759"/>
<reference evidence="2 3" key="1">
    <citation type="journal article" date="2011" name="PLoS Pathog.">
        <title>Endophytic Life Strategies Decoded by Genome and Transcriptome Analyses of the Mutualistic Root Symbiont Piriformospora indica.</title>
        <authorList>
            <person name="Zuccaro A."/>
            <person name="Lahrmann U."/>
            <person name="Guldener U."/>
            <person name="Langen G."/>
            <person name="Pfiffi S."/>
            <person name="Biedenkopf D."/>
            <person name="Wong P."/>
            <person name="Samans B."/>
            <person name="Grimm C."/>
            <person name="Basiewicz M."/>
            <person name="Murat C."/>
            <person name="Martin F."/>
            <person name="Kogel K.H."/>
        </authorList>
    </citation>
    <scope>NUCLEOTIDE SEQUENCE [LARGE SCALE GENOMIC DNA]</scope>
    <source>
        <strain evidence="2 3">DSM 11827</strain>
    </source>
</reference>
<dbReference type="Proteomes" id="UP000007148">
    <property type="component" value="Unassembled WGS sequence"/>
</dbReference>
<comment type="caution">
    <text evidence="2">The sequence shown here is derived from an EMBL/GenBank/DDBJ whole genome shotgun (WGS) entry which is preliminary data.</text>
</comment>
<dbReference type="InParanoid" id="G4TJD2"/>
<dbReference type="Gene3D" id="1.20.1280.50">
    <property type="match status" value="1"/>
</dbReference>
<sequence>MNSSADKYNTEPFDIPSASSKEDFTAQLPVELLVDIFQRAVSDSDQFRLDGGPEKSNGSPISSKCGLASAVALSHVSSRWRSITINASILWTTVIFNLDCDMTILDHFCRVVFGRIGGAYCRIQIHGIRFQRSNGELEYPIEKHPIRVCRIRQQMNVELLRLCFLAEYECNHPQFLEYLLSCHGKILGVNIDWGEAIPSQSFQPDDCRWSLGKVIERAPFLRRIELHYVTMCLLLANEPNWPFIEELTLDTVDGPLALSKLLSKLPNLRKFALVEEYPVWTMDESETMVPTELSHQNLREITVNKVSTLRWTGGKTCFPSLQRLCVKSHRQLDTFLAVHLHIQTLIVGEKHYGSAREYIDRR</sequence>
<evidence type="ECO:0000313" key="2">
    <source>
        <dbReference type="EMBL" id="CCA71425.1"/>
    </source>
</evidence>
<evidence type="ECO:0000313" key="3">
    <source>
        <dbReference type="Proteomes" id="UP000007148"/>
    </source>
</evidence>
<proteinExistence type="predicted"/>
<evidence type="ECO:0000256" key="1">
    <source>
        <dbReference type="SAM" id="MobiDB-lite"/>
    </source>
</evidence>
<name>G4TJD2_SERID</name>